<evidence type="ECO:0000313" key="3">
    <source>
        <dbReference type="Proteomes" id="UP000218323"/>
    </source>
</evidence>
<feature type="signal peptide" evidence="1">
    <location>
        <begin position="1"/>
        <end position="25"/>
    </location>
</feature>
<keyword evidence="1" id="KW-0732">Signal</keyword>
<evidence type="ECO:0000256" key="1">
    <source>
        <dbReference type="SAM" id="SignalP"/>
    </source>
</evidence>
<comment type="caution">
    <text evidence="2">The sequence shown here is derived from an EMBL/GenBank/DDBJ whole genome shotgun (WGS) entry which is preliminary data.</text>
</comment>
<name>A0A2A4IAE9_9SPHN</name>
<keyword evidence="3" id="KW-1185">Reference proteome</keyword>
<reference evidence="2 3" key="1">
    <citation type="submission" date="2017-09" db="EMBL/GenBank/DDBJ databases">
        <title>Sphingomonas adhaesiva DSM 7418, whole genome shotgun sequence.</title>
        <authorList>
            <person name="Feng G."/>
            <person name="Zhu H."/>
        </authorList>
    </citation>
    <scope>NUCLEOTIDE SEQUENCE [LARGE SCALE GENOMIC DNA]</scope>
    <source>
        <strain evidence="2 3">DSM 7418</strain>
    </source>
</reference>
<dbReference type="AlphaFoldDB" id="A0A2A4IAE9"/>
<accession>A0A2A4IAE9</accession>
<feature type="chain" id="PRO_5012720403" evidence="1">
    <location>
        <begin position="26"/>
        <end position="805"/>
    </location>
</feature>
<protein>
    <submittedName>
        <fullName evidence="2">Uncharacterized protein</fullName>
    </submittedName>
</protein>
<organism evidence="2 3">
    <name type="scientific">Sphingomonas adhaesiva</name>
    <dbReference type="NCBI Taxonomy" id="28212"/>
    <lineage>
        <taxon>Bacteria</taxon>
        <taxon>Pseudomonadati</taxon>
        <taxon>Pseudomonadota</taxon>
        <taxon>Alphaproteobacteria</taxon>
        <taxon>Sphingomonadales</taxon>
        <taxon>Sphingomonadaceae</taxon>
        <taxon>Sphingomonas</taxon>
    </lineage>
</organism>
<proteinExistence type="predicted"/>
<sequence>MRHGLTTAALAATFLAGAIPAAVRAQQASNSFDLAGPPLTMTVTRGDATLPIGQVPGLRAGDRLVLKADLPADQAARYVLVLAFLRGATNPPPKNWFFRADTWVPKKGTITATVPEGAEQAIALLAPETGGDYGAVVQAVRGRPGVFVRAAQDLFQASLDRARLDAFVAGIARAEEASAERLEPVSTALAGSLAIRLDANCLSRPRALQAACLTQNREGMVLQTGGGASLAETIGGTTTQFAYSLAATKEAGAGLYSPYISLARDFARLFGVFRSANYQYAPTLAVSHGDRMRLQLNNPPSFQNPKSVLVVPLPAIGAGAPPTLRAGSKAPLCLVRPGQVLPLEDAPLVFATDYARDLSLRLTLADGKTMDMPVTADAARGGLVVALDSARLGQQTIGEAVLTGRWGFDTFTGPRFLLQNGAPTAWAPKPDNAVVVGRDTPLTLQGGAASCVEQVSLRDRAGAVKAVAWKASGADEITATLPLARTRAGELTLLVSQYGDAAPAALTLKGQSEASRLEGFTLYTGDKDGRLVGARLDQVAKLEVAGLTFTPGPLTRDPGGGDRMVLTTDGATETVALGISDAKVTLADGRTTNVRATITPPRPRVELISRNVDPPAPAAGDVALPLTLPDNVLSQDARLTFSARAVNTRLSAADAIEVATADDSASAKLTVAGGGLQLLGGDVAVATLSPRALLGAGAVGAIKMRLVQGDLAGEWQPLARVVRLPRVTGVTCPTATGACTLTGEQLFLIAGVATEADPARAQAVPLGFVGEKLEVPHPANGALFLKLHDAPGDMVRVTVPAKRGK</sequence>
<dbReference type="Proteomes" id="UP000218323">
    <property type="component" value="Unassembled WGS sequence"/>
</dbReference>
<gene>
    <name evidence="2" type="ORF">COA07_07530</name>
</gene>
<dbReference type="EMBL" id="NWVC01000003">
    <property type="protein sequence ID" value="PCG14762.1"/>
    <property type="molecule type" value="Genomic_DNA"/>
</dbReference>
<evidence type="ECO:0000313" key="2">
    <source>
        <dbReference type="EMBL" id="PCG14762.1"/>
    </source>
</evidence>